<comment type="caution">
    <text evidence="3">The sequence shown here is derived from an EMBL/GenBank/DDBJ whole genome shotgun (WGS) entry which is preliminary data.</text>
</comment>
<feature type="domain" description="YARHG" evidence="2">
    <location>
        <begin position="73"/>
        <end position="155"/>
    </location>
</feature>
<name>A0ABR9ZYJ6_9FIRM</name>
<evidence type="ECO:0000256" key="1">
    <source>
        <dbReference type="SAM" id="MobiDB-lite"/>
    </source>
</evidence>
<dbReference type="InterPro" id="IPR038434">
    <property type="entry name" value="YARHG_sf"/>
</dbReference>
<protein>
    <submittedName>
        <fullName evidence="3">YARHG domain-containing protein</fullName>
    </submittedName>
</protein>
<evidence type="ECO:0000313" key="3">
    <source>
        <dbReference type="EMBL" id="MBF4694654.1"/>
    </source>
</evidence>
<dbReference type="Pfam" id="PF13308">
    <property type="entry name" value="YARHG"/>
    <property type="match status" value="1"/>
</dbReference>
<dbReference type="EMBL" id="JADKNH010000010">
    <property type="protein sequence ID" value="MBF4694654.1"/>
    <property type="molecule type" value="Genomic_DNA"/>
</dbReference>
<evidence type="ECO:0000313" key="4">
    <source>
        <dbReference type="Proteomes" id="UP000614200"/>
    </source>
</evidence>
<feature type="region of interest" description="Disordered" evidence="1">
    <location>
        <begin position="31"/>
        <end position="72"/>
    </location>
</feature>
<keyword evidence="4" id="KW-1185">Reference proteome</keyword>
<dbReference type="PROSITE" id="PS51257">
    <property type="entry name" value="PROKAR_LIPOPROTEIN"/>
    <property type="match status" value="1"/>
</dbReference>
<gene>
    <name evidence="3" type="ORF">ISU02_16195</name>
</gene>
<evidence type="ECO:0000259" key="2">
    <source>
        <dbReference type="SMART" id="SM01324"/>
    </source>
</evidence>
<dbReference type="Proteomes" id="UP000614200">
    <property type="component" value="Unassembled WGS sequence"/>
</dbReference>
<proteinExistence type="predicted"/>
<dbReference type="InterPro" id="IPR025582">
    <property type="entry name" value="YARHG_dom"/>
</dbReference>
<dbReference type="SMART" id="SM01324">
    <property type="entry name" value="YARHG"/>
    <property type="match status" value="1"/>
</dbReference>
<dbReference type="RefSeq" id="WP_194702896.1">
    <property type="nucleotide sequence ID" value="NZ_JADKNH010000010.1"/>
</dbReference>
<accession>A0ABR9ZYJ6</accession>
<sequence length="371" mass="42146">MKENKKLIYIPLLICLLTFTACSKFIPVDKTKSEGTSSNVSNPVEASVPKETETPSATEISKSERSPSEASPEVCLFENSDQIKLELEDIAGYDALMLRVGLNEIYARKGYAFKDAYWKQYFESQSWYKVNENFSEADFSEVERANIAFLKEQKAELSSNILEVDFDGDGIKEHVTVDASIITKLIDAEEKWYPWDDSYMGALVTDIDITDGERELLLYDAGPSADYTSALCRYNPETQDWTIVSAQSTSYFDHEADGKGHIKLETFQYDIYEMGLFEYNQGKLNLIEITYPEFTLSKTVGALSKGTKVTIEPIESKPEKGEKAALKIIEVAHPENSEILYVEEESPYEFGRYFGLMQAYFDEVTEMYYGD</sequence>
<reference evidence="3 4" key="1">
    <citation type="submission" date="2020-11" db="EMBL/GenBank/DDBJ databases">
        <title>Fusibacter basophilias sp. nov.</title>
        <authorList>
            <person name="Qiu D."/>
        </authorList>
    </citation>
    <scope>NUCLEOTIDE SEQUENCE [LARGE SCALE GENOMIC DNA]</scope>
    <source>
        <strain evidence="3 4">Q10-2</strain>
    </source>
</reference>
<dbReference type="Gene3D" id="1.20.58.1690">
    <property type="match status" value="1"/>
</dbReference>
<feature type="compositionally biased region" description="Polar residues" evidence="1">
    <location>
        <begin position="34"/>
        <end position="44"/>
    </location>
</feature>
<organism evidence="3 4">
    <name type="scientific">Fusibacter ferrireducens</name>
    <dbReference type="NCBI Taxonomy" id="2785058"/>
    <lineage>
        <taxon>Bacteria</taxon>
        <taxon>Bacillati</taxon>
        <taxon>Bacillota</taxon>
        <taxon>Clostridia</taxon>
        <taxon>Eubacteriales</taxon>
        <taxon>Eubacteriales Family XII. Incertae Sedis</taxon>
        <taxon>Fusibacter</taxon>
    </lineage>
</organism>